<reference evidence="6 7" key="1">
    <citation type="submission" date="2012-05" db="EMBL/GenBank/DDBJ databases">
        <title>Finished chromosome of genome of Chamaesiphon sp. PCC 6605.</title>
        <authorList>
            <consortium name="US DOE Joint Genome Institute"/>
            <person name="Gugger M."/>
            <person name="Coursin T."/>
            <person name="Rippka R."/>
            <person name="Tandeau De Marsac N."/>
            <person name="Huntemann M."/>
            <person name="Wei C.-L."/>
            <person name="Han J."/>
            <person name="Detter J.C."/>
            <person name="Han C."/>
            <person name="Tapia R."/>
            <person name="Chen A."/>
            <person name="Kyrpides N."/>
            <person name="Mavromatis K."/>
            <person name="Markowitz V."/>
            <person name="Szeto E."/>
            <person name="Ivanova N."/>
            <person name="Pagani I."/>
            <person name="Pati A."/>
            <person name="Goodwin L."/>
            <person name="Nordberg H.P."/>
            <person name="Cantor M.N."/>
            <person name="Hua S.X."/>
            <person name="Woyke T."/>
            <person name="Kerfeld C.A."/>
        </authorList>
    </citation>
    <scope>NUCLEOTIDE SEQUENCE [LARGE SCALE GENOMIC DNA]</scope>
    <source>
        <strain evidence="7">ATCC 27169 / PCC 6605</strain>
    </source>
</reference>
<evidence type="ECO:0000256" key="3">
    <source>
        <dbReference type="ARBA" id="ARBA00023098"/>
    </source>
</evidence>
<dbReference type="KEGG" id="cmp:Cha6605_2378"/>
<gene>
    <name evidence="6" type="ORF">Cha6605_2378</name>
</gene>
<accession>K9UG97</accession>
<dbReference type="InterPro" id="IPR029058">
    <property type="entry name" value="AB_hydrolase_fold"/>
</dbReference>
<dbReference type="PANTHER" id="PTHR10272:SF13">
    <property type="entry name" value="POLY(ETHYLENE TEREPHTHALATE) HYDROLASE"/>
    <property type="match status" value="1"/>
</dbReference>
<dbReference type="PATRIC" id="fig|1173020.3.peg.2705"/>
<evidence type="ECO:0000256" key="4">
    <source>
        <dbReference type="SAM" id="SignalP"/>
    </source>
</evidence>
<organism evidence="6 7">
    <name type="scientific">Chamaesiphon minutus (strain ATCC 27169 / PCC 6605)</name>
    <dbReference type="NCBI Taxonomy" id="1173020"/>
    <lineage>
        <taxon>Bacteria</taxon>
        <taxon>Bacillati</taxon>
        <taxon>Cyanobacteriota</taxon>
        <taxon>Cyanophyceae</taxon>
        <taxon>Gomontiellales</taxon>
        <taxon>Chamaesiphonaceae</taxon>
        <taxon>Chamaesiphon</taxon>
    </lineage>
</organism>
<evidence type="ECO:0000259" key="5">
    <source>
        <dbReference type="Pfam" id="PF07176"/>
    </source>
</evidence>
<dbReference type="HOGENOM" id="CLU_029435_0_0_3"/>
<sequence>MSIFALKRLWLNALTIATFATIAMPMSGRAAERITGYFPPFKDFSVSVKELETFAKDGTIPADYVGLAKQTPPEQLLQLREFLQQRFEVSPSYVSQFTNSPLVERLLERLGDSIQADLRRNGMKSIRTGLISAAADRKQGLTVINFVKQFPGREVNLNLAEVFTIYDNLAELFKRRDKTIVALDRIAADEAATAPQIDLSKQVDLRRAGTFRWQKRQFDWLDRARNRRVPGDIYLPQTTATNPVPIIVISHGVAGDRTTFGYLAEHLASYGFAVAAIEHVGGDANRFRQYFSGLAPAPKATELLERPRDVSFVLDEIQRQGKSDPTLGRVDVERVGLVGYSLGGYTVLALAGAEIDFDRVKRDCNPNRSLNLSVLLQCRANELKPQRYALKDPRVKAIFAISPLNSTIFGKRGMGQIRLPVFMMGGSDDLVTPAVPEQIYPFTWLQTPDKYLAILEKGTHFSTQSIPTGDGIFPVSDSLIGPDPARARVYTRALSSAFFQKYLLNRSDFHGYLTAGYARSLERNRIGTSNLAVTSGNSDLGLNLVRSDAAEPLVQALQQEDDRAPQLVP</sequence>
<dbReference type="Gene3D" id="3.40.50.1820">
    <property type="entry name" value="alpha/beta hydrolase"/>
    <property type="match status" value="1"/>
</dbReference>
<evidence type="ECO:0000256" key="1">
    <source>
        <dbReference type="ARBA" id="ARBA00022801"/>
    </source>
</evidence>
<dbReference type="GO" id="GO:0016042">
    <property type="term" value="P:lipid catabolic process"/>
    <property type="evidence" value="ECO:0007669"/>
    <property type="project" value="UniProtKB-KW"/>
</dbReference>
<keyword evidence="4" id="KW-0732">Signal</keyword>
<dbReference type="Proteomes" id="UP000010366">
    <property type="component" value="Chromosome"/>
</dbReference>
<keyword evidence="7" id="KW-1185">Reference proteome</keyword>
<keyword evidence="2" id="KW-0442">Lipid degradation</keyword>
<dbReference type="EMBL" id="CP003600">
    <property type="protein sequence ID" value="AFY93446.1"/>
    <property type="molecule type" value="Genomic_DNA"/>
</dbReference>
<dbReference type="AlphaFoldDB" id="K9UG97"/>
<feature type="domain" description="DUF1400" evidence="5">
    <location>
        <begin position="30"/>
        <end position="158"/>
    </location>
</feature>
<protein>
    <submittedName>
        <fullName evidence="6">Putative dienelactone hydrolase</fullName>
    </submittedName>
</protein>
<keyword evidence="3" id="KW-0443">Lipid metabolism</keyword>
<proteinExistence type="predicted"/>
<keyword evidence="1 6" id="KW-0378">Hydrolase</keyword>
<feature type="chain" id="PRO_5003936539" evidence="4">
    <location>
        <begin position="31"/>
        <end position="569"/>
    </location>
</feature>
<dbReference type="Pfam" id="PF03403">
    <property type="entry name" value="PAF-AH_p_II"/>
    <property type="match status" value="1"/>
</dbReference>
<dbReference type="OrthoDB" id="422423at2"/>
<dbReference type="SUPFAM" id="SSF53474">
    <property type="entry name" value="alpha/beta-Hydrolases"/>
    <property type="match status" value="1"/>
</dbReference>
<evidence type="ECO:0000313" key="6">
    <source>
        <dbReference type="EMBL" id="AFY93446.1"/>
    </source>
</evidence>
<name>K9UG97_CHAP6</name>
<evidence type="ECO:0000256" key="2">
    <source>
        <dbReference type="ARBA" id="ARBA00022963"/>
    </source>
</evidence>
<dbReference type="eggNOG" id="COG4188">
    <property type="taxonomic scope" value="Bacteria"/>
</dbReference>
<dbReference type="RefSeq" id="WP_015159596.1">
    <property type="nucleotide sequence ID" value="NC_019697.1"/>
</dbReference>
<feature type="signal peptide" evidence="4">
    <location>
        <begin position="1"/>
        <end position="30"/>
    </location>
</feature>
<dbReference type="InterPro" id="IPR010802">
    <property type="entry name" value="DUF1400"/>
</dbReference>
<evidence type="ECO:0000313" key="7">
    <source>
        <dbReference type="Proteomes" id="UP000010366"/>
    </source>
</evidence>
<dbReference type="GO" id="GO:0003847">
    <property type="term" value="F:1-alkyl-2-acetylglycerophosphocholine esterase activity"/>
    <property type="evidence" value="ECO:0007669"/>
    <property type="project" value="TreeGrafter"/>
</dbReference>
<dbReference type="Pfam" id="PF07176">
    <property type="entry name" value="DUF1400"/>
    <property type="match status" value="1"/>
</dbReference>
<dbReference type="PANTHER" id="PTHR10272">
    <property type="entry name" value="PLATELET-ACTIVATING FACTOR ACETYLHYDROLASE"/>
    <property type="match status" value="1"/>
</dbReference>